<evidence type="ECO:0000256" key="1">
    <source>
        <dbReference type="ARBA" id="ARBA00008239"/>
    </source>
</evidence>
<keyword evidence="14" id="KW-1185">Reference proteome</keyword>
<evidence type="ECO:0000313" key="13">
    <source>
        <dbReference type="EMBL" id="PJJ79500.1"/>
    </source>
</evidence>
<keyword evidence="5" id="KW-0346">Stress response</keyword>
<dbReference type="InterPro" id="IPR037196">
    <property type="entry name" value="HSP90_C"/>
</dbReference>
<evidence type="ECO:0000256" key="8">
    <source>
        <dbReference type="ARBA" id="ARBA00070675"/>
    </source>
</evidence>
<dbReference type="InterPro" id="IPR001404">
    <property type="entry name" value="Hsp90_fam"/>
</dbReference>
<evidence type="ECO:0000256" key="9">
    <source>
        <dbReference type="ARBA" id="ARBA00079544"/>
    </source>
</evidence>
<dbReference type="Pfam" id="PF00183">
    <property type="entry name" value="HSP90"/>
    <property type="match status" value="1"/>
</dbReference>
<evidence type="ECO:0000256" key="4">
    <source>
        <dbReference type="ARBA" id="ARBA00022840"/>
    </source>
</evidence>
<dbReference type="SMART" id="SM00387">
    <property type="entry name" value="HATPase_c"/>
    <property type="match status" value="1"/>
</dbReference>
<dbReference type="GO" id="GO:0140662">
    <property type="term" value="F:ATP-dependent protein folding chaperone"/>
    <property type="evidence" value="ECO:0007669"/>
    <property type="project" value="InterPro"/>
</dbReference>
<evidence type="ECO:0000256" key="7">
    <source>
        <dbReference type="ARBA" id="ARBA00067988"/>
    </source>
</evidence>
<comment type="caution">
    <text evidence="13">The sequence shown here is derived from an EMBL/GenBank/DDBJ whole genome shotgun (WGS) entry which is preliminary data.</text>
</comment>
<dbReference type="SUPFAM" id="SSF54211">
    <property type="entry name" value="Ribosomal protein S5 domain 2-like"/>
    <property type="match status" value="1"/>
</dbReference>
<dbReference type="InterPro" id="IPR003594">
    <property type="entry name" value="HATPase_dom"/>
</dbReference>
<reference evidence="13 14" key="1">
    <citation type="submission" date="2017-11" db="EMBL/GenBank/DDBJ databases">
        <title>Genomic Encyclopedia of Archaeal and Bacterial Type Strains, Phase II (KMG-II): From Individual Species to Whole Genera.</title>
        <authorList>
            <person name="Goeker M."/>
        </authorList>
    </citation>
    <scope>NUCLEOTIDE SEQUENCE [LARGE SCALE GENOMIC DNA]</scope>
    <source>
        <strain evidence="13 14">DSM 28175</strain>
    </source>
</reference>
<dbReference type="FunFam" id="3.30.565.10:FF:000076">
    <property type="entry name" value="Molecular chaperone HtpG"/>
    <property type="match status" value="1"/>
</dbReference>
<evidence type="ECO:0000313" key="14">
    <source>
        <dbReference type="Proteomes" id="UP000242687"/>
    </source>
</evidence>
<dbReference type="CDD" id="cd16927">
    <property type="entry name" value="HATPase_Hsp90-like"/>
    <property type="match status" value="1"/>
</dbReference>
<evidence type="ECO:0000256" key="5">
    <source>
        <dbReference type="ARBA" id="ARBA00023016"/>
    </source>
</evidence>
<accession>A0A2H9VMD2</accession>
<dbReference type="PANTHER" id="PTHR11528">
    <property type="entry name" value="HEAT SHOCK PROTEIN 90 FAMILY MEMBER"/>
    <property type="match status" value="1"/>
</dbReference>
<feature type="binding site" evidence="11">
    <location>
        <position position="169"/>
    </location>
    <ligand>
        <name>ATP</name>
        <dbReference type="ChEBI" id="CHEBI:30616"/>
    </ligand>
</feature>
<evidence type="ECO:0000256" key="3">
    <source>
        <dbReference type="ARBA" id="ARBA00022741"/>
    </source>
</evidence>
<dbReference type="GO" id="GO:0005524">
    <property type="term" value="F:ATP binding"/>
    <property type="evidence" value="ECO:0007669"/>
    <property type="project" value="UniProtKB-KW"/>
</dbReference>
<dbReference type="Gene3D" id="3.40.50.11260">
    <property type="match status" value="1"/>
</dbReference>
<dbReference type="NCBIfam" id="NF003555">
    <property type="entry name" value="PRK05218.1"/>
    <property type="match status" value="1"/>
</dbReference>
<dbReference type="PIRSF" id="PIRSF002583">
    <property type="entry name" value="Hsp90"/>
    <property type="match status" value="1"/>
</dbReference>
<dbReference type="InterPro" id="IPR036890">
    <property type="entry name" value="HATPase_C_sf"/>
</dbReference>
<dbReference type="Gene3D" id="1.20.120.790">
    <property type="entry name" value="Heat shock protein 90, C-terminal domain"/>
    <property type="match status" value="1"/>
</dbReference>
<comment type="similarity">
    <text evidence="1">Belongs to the heat shock protein 90 family.</text>
</comment>
<feature type="domain" description="Histidine kinase/HSP90-like ATPase" evidence="12">
    <location>
        <begin position="25"/>
        <end position="179"/>
    </location>
</feature>
<dbReference type="GO" id="GO:0051082">
    <property type="term" value="F:unfolded protein binding"/>
    <property type="evidence" value="ECO:0007669"/>
    <property type="project" value="InterPro"/>
</dbReference>
<feature type="binding site" evidence="11">
    <location>
        <position position="32"/>
    </location>
    <ligand>
        <name>ATP</name>
        <dbReference type="ChEBI" id="CHEBI:30616"/>
    </ligand>
</feature>
<dbReference type="Proteomes" id="UP000242687">
    <property type="component" value="Unassembled WGS sequence"/>
</dbReference>
<keyword evidence="6" id="KW-0143">Chaperone</keyword>
<dbReference type="FunFam" id="3.30.230.80:FF:000008">
    <property type="entry name" value="Molecular chaperone HtpG"/>
    <property type="match status" value="1"/>
</dbReference>
<protein>
    <recommendedName>
        <fullName evidence="8">Chaperone protein HtpG</fullName>
    </recommendedName>
    <alternativeName>
        <fullName evidence="7">Chaperone protein htpG</fullName>
    </alternativeName>
    <alternativeName>
        <fullName evidence="9 10">Heat shock protein HtpG</fullName>
    </alternativeName>
</protein>
<dbReference type="InterPro" id="IPR020568">
    <property type="entry name" value="Ribosomal_Su5_D2-typ_SF"/>
</dbReference>
<keyword evidence="2" id="KW-0963">Cytoplasm</keyword>
<keyword evidence="4 11" id="KW-0067">ATP-binding</keyword>
<dbReference type="SUPFAM" id="SSF55874">
    <property type="entry name" value="ATPase domain of HSP90 chaperone/DNA topoisomerase II/histidine kinase"/>
    <property type="match status" value="1"/>
</dbReference>
<dbReference type="AlphaFoldDB" id="A0A2H9VMD2"/>
<feature type="binding site" evidence="11">
    <location>
        <position position="36"/>
    </location>
    <ligand>
        <name>ATP</name>
        <dbReference type="ChEBI" id="CHEBI:30616"/>
    </ligand>
</feature>
<evidence type="ECO:0000256" key="6">
    <source>
        <dbReference type="ARBA" id="ARBA00023186"/>
    </source>
</evidence>
<dbReference type="Pfam" id="PF13589">
    <property type="entry name" value="HATPase_c_3"/>
    <property type="match status" value="1"/>
</dbReference>
<dbReference type="RefSeq" id="WP_100341834.1">
    <property type="nucleotide sequence ID" value="NZ_PGFJ01000002.1"/>
</dbReference>
<keyword evidence="3 11" id="KW-0547">Nucleotide-binding</keyword>
<gene>
    <name evidence="13" type="ORF">CLV57_2634</name>
</gene>
<name>A0A2H9VMD2_9SPHI</name>
<evidence type="ECO:0000256" key="2">
    <source>
        <dbReference type="ARBA" id="ARBA00022490"/>
    </source>
</evidence>
<dbReference type="Gene3D" id="3.30.230.80">
    <property type="match status" value="1"/>
</dbReference>
<feature type="binding site" evidence="11">
    <location>
        <position position="339"/>
    </location>
    <ligand>
        <name>ATP</name>
        <dbReference type="ChEBI" id="CHEBI:30616"/>
    </ligand>
</feature>
<dbReference type="PRINTS" id="PR00775">
    <property type="entry name" value="HEATSHOCK90"/>
</dbReference>
<evidence type="ECO:0000259" key="12">
    <source>
        <dbReference type="SMART" id="SM00387"/>
    </source>
</evidence>
<feature type="binding site" evidence="11">
    <location>
        <begin position="97"/>
        <end position="98"/>
    </location>
    <ligand>
        <name>ATP</name>
        <dbReference type="ChEBI" id="CHEBI:30616"/>
    </ligand>
</feature>
<dbReference type="GO" id="GO:0016887">
    <property type="term" value="F:ATP hydrolysis activity"/>
    <property type="evidence" value="ECO:0007669"/>
    <property type="project" value="InterPro"/>
</dbReference>
<feature type="binding site" evidence="11">
    <location>
        <position position="82"/>
    </location>
    <ligand>
        <name>ATP</name>
        <dbReference type="ChEBI" id="CHEBI:30616"/>
    </ligand>
</feature>
<sequence length="627" mass="71632">MQEKGTISIHTENIFPIIKKFLYSDTEIFLRELVSNAVDATQKIKRLASLGQYNGELGDLKVEVAFDEDAKTITISDRGIGMTAEEIKKYINQIAFSGATEFMEKFKEAKDANEIIGRFGLGFYSAFMVADKVEIQTLSYQEGAEPAYWVCDGSTEFEIGKGILEERGTEITLHINAESEEFLKKHRLQEILDKYARFLPVPIKFGTKTESVEDGVDEEGKPKYTSVEVDNIINDTNPIWTKAPSELKDEDYLDFYKQLYPFSEEPLFWIHLNVDYPFNLTGVLYFPKLKNDFEMQRNKIKLFSRQVFITDEVKDIVPEFLMLLHGVIDSPDIPLNVSRSFLQADSNVKKINSYITKKVADKLAELFKNDRKAYEEKWSDIGLFVKYGFISDDKFYEKAKDFVLLSNTKKETFTLNEYKEKVAPEQTDKDEQLVYLYTNDAAKQDSFIQSANNKGYDVLLMNSPIDNHFISHLEQKLEKTQLKRVDSDVADKLIKKDDAPAHVLTEEQSTKVKTVFDKAIGKPTYKVELESLSPDELPVTVTMNEFMRRMKDMAAMGGGMGFYGNMPDNYNVVVNGNHKLITRIAQEESEEVQAELAKQAFDLALLSQGLLTGAELTEFVKRSVNLI</sequence>
<dbReference type="InterPro" id="IPR020575">
    <property type="entry name" value="Hsp90_N"/>
</dbReference>
<dbReference type="SUPFAM" id="SSF110942">
    <property type="entry name" value="HSP90 C-terminal domain"/>
    <property type="match status" value="1"/>
</dbReference>
<evidence type="ECO:0000256" key="10">
    <source>
        <dbReference type="ARBA" id="ARBA00080411"/>
    </source>
</evidence>
<proteinExistence type="inferred from homology"/>
<evidence type="ECO:0000256" key="11">
    <source>
        <dbReference type="PIRSR" id="PIRSR002583-1"/>
    </source>
</evidence>
<dbReference type="OrthoDB" id="9802640at2"/>
<dbReference type="EMBL" id="PGFJ01000002">
    <property type="protein sequence ID" value="PJJ79500.1"/>
    <property type="molecule type" value="Genomic_DNA"/>
</dbReference>
<organism evidence="13 14">
    <name type="scientific">Mucilaginibacter auburnensis</name>
    <dbReference type="NCBI Taxonomy" id="1457233"/>
    <lineage>
        <taxon>Bacteria</taxon>
        <taxon>Pseudomonadati</taxon>
        <taxon>Bacteroidota</taxon>
        <taxon>Sphingobacteriia</taxon>
        <taxon>Sphingobacteriales</taxon>
        <taxon>Sphingobacteriaceae</taxon>
        <taxon>Mucilaginibacter</taxon>
    </lineage>
</organism>
<dbReference type="Gene3D" id="3.30.565.10">
    <property type="entry name" value="Histidine kinase-like ATPase, C-terminal domain"/>
    <property type="match status" value="1"/>
</dbReference>
<feature type="binding site" evidence="11">
    <location>
        <position position="77"/>
    </location>
    <ligand>
        <name>ATP</name>
        <dbReference type="ChEBI" id="CHEBI:30616"/>
    </ligand>
</feature>